<dbReference type="Gene3D" id="2.40.50.180">
    <property type="entry name" value="CheA-289, Domain 4"/>
    <property type="match status" value="1"/>
</dbReference>
<dbReference type="EMBL" id="CP042912">
    <property type="protein sequence ID" value="QEG20659.1"/>
    <property type="molecule type" value="Genomic_DNA"/>
</dbReference>
<proteinExistence type="predicted"/>
<dbReference type="STRING" id="980251.GCA_001642875_02306"/>
<keyword evidence="3" id="KW-1185">Reference proteome</keyword>
<dbReference type="Pfam" id="PF01584">
    <property type="entry name" value="CheW"/>
    <property type="match status" value="1"/>
</dbReference>
<dbReference type="PANTHER" id="PTHR22617">
    <property type="entry name" value="CHEMOTAXIS SENSOR HISTIDINE KINASE-RELATED"/>
    <property type="match status" value="1"/>
</dbReference>
<feature type="domain" description="CheW-like" evidence="1">
    <location>
        <begin position="9"/>
        <end position="148"/>
    </location>
</feature>
<evidence type="ECO:0000259" key="1">
    <source>
        <dbReference type="PROSITE" id="PS50851"/>
    </source>
</evidence>
<dbReference type="PROSITE" id="PS50851">
    <property type="entry name" value="CHEW"/>
    <property type="match status" value="1"/>
</dbReference>
<name>A0A5B9P583_9BACT</name>
<evidence type="ECO:0000313" key="3">
    <source>
        <dbReference type="Proteomes" id="UP000322214"/>
    </source>
</evidence>
<dbReference type="PANTHER" id="PTHR22617:SF23">
    <property type="entry name" value="CHEMOTAXIS PROTEIN CHEW"/>
    <property type="match status" value="1"/>
</dbReference>
<dbReference type="InterPro" id="IPR036061">
    <property type="entry name" value="CheW-like_dom_sf"/>
</dbReference>
<sequence>MNNSILDDKGRCCVFRSGENWFGINALAVRSIVPRPDIATLPHADASLKGVCHLQNEFLPVVSLRALSSIQYDTSADAEQQLAILLSPQGPWGLLIDEAATLAELEISISTYSDQSDPWSRVIHGSASWNNRVLQILDPVATQQYASRLLEMYWQSSDQNQPQLTCNWM</sequence>
<dbReference type="SMART" id="SM00260">
    <property type="entry name" value="CheW"/>
    <property type="match status" value="1"/>
</dbReference>
<evidence type="ECO:0000313" key="2">
    <source>
        <dbReference type="EMBL" id="QEG20659.1"/>
    </source>
</evidence>
<organism evidence="2 3">
    <name type="scientific">Mariniblastus fucicola</name>
    <dbReference type="NCBI Taxonomy" id="980251"/>
    <lineage>
        <taxon>Bacteria</taxon>
        <taxon>Pseudomonadati</taxon>
        <taxon>Planctomycetota</taxon>
        <taxon>Planctomycetia</taxon>
        <taxon>Pirellulales</taxon>
        <taxon>Pirellulaceae</taxon>
        <taxon>Mariniblastus</taxon>
    </lineage>
</organism>
<dbReference type="RefSeq" id="WP_075084734.1">
    <property type="nucleotide sequence ID" value="NZ_CP042912.1"/>
</dbReference>
<dbReference type="InterPro" id="IPR002545">
    <property type="entry name" value="CheW-lke_dom"/>
</dbReference>
<protein>
    <submittedName>
        <fullName evidence="2">Chemotaxis protein CheV</fullName>
    </submittedName>
</protein>
<dbReference type="InterPro" id="IPR039315">
    <property type="entry name" value="CheW"/>
</dbReference>
<dbReference type="OrthoDB" id="276801at2"/>
<gene>
    <name evidence="2" type="primary">cheV</name>
    <name evidence="2" type="ORF">MFFC18_05090</name>
</gene>
<dbReference type="Proteomes" id="UP000322214">
    <property type="component" value="Chromosome"/>
</dbReference>
<reference evidence="2 3" key="1">
    <citation type="submission" date="2019-08" db="EMBL/GenBank/DDBJ databases">
        <title>Deep-cultivation of Planctomycetes and their phenomic and genomic characterization uncovers novel biology.</title>
        <authorList>
            <person name="Wiegand S."/>
            <person name="Jogler M."/>
            <person name="Boedeker C."/>
            <person name="Pinto D."/>
            <person name="Vollmers J."/>
            <person name="Rivas-Marin E."/>
            <person name="Kohn T."/>
            <person name="Peeters S.H."/>
            <person name="Heuer A."/>
            <person name="Rast P."/>
            <person name="Oberbeckmann S."/>
            <person name="Bunk B."/>
            <person name="Jeske O."/>
            <person name="Meyerdierks A."/>
            <person name="Storesund J.E."/>
            <person name="Kallscheuer N."/>
            <person name="Luecker S."/>
            <person name="Lage O.M."/>
            <person name="Pohl T."/>
            <person name="Merkel B.J."/>
            <person name="Hornburger P."/>
            <person name="Mueller R.-W."/>
            <person name="Bruemmer F."/>
            <person name="Labrenz M."/>
            <person name="Spormann A.M."/>
            <person name="Op den Camp H."/>
            <person name="Overmann J."/>
            <person name="Amann R."/>
            <person name="Jetten M.S.M."/>
            <person name="Mascher T."/>
            <person name="Medema M.H."/>
            <person name="Devos D.P."/>
            <person name="Kaster A.-K."/>
            <person name="Ovreas L."/>
            <person name="Rohde M."/>
            <person name="Galperin M.Y."/>
            <person name="Jogler C."/>
        </authorList>
    </citation>
    <scope>NUCLEOTIDE SEQUENCE [LARGE SCALE GENOMIC DNA]</scope>
    <source>
        <strain evidence="2 3">FC18</strain>
    </source>
</reference>
<dbReference type="GO" id="GO:0006935">
    <property type="term" value="P:chemotaxis"/>
    <property type="evidence" value="ECO:0007669"/>
    <property type="project" value="InterPro"/>
</dbReference>
<accession>A0A5B9P583</accession>
<dbReference type="AlphaFoldDB" id="A0A5B9P583"/>
<dbReference type="CDD" id="cd00588">
    <property type="entry name" value="CheW_like"/>
    <property type="match status" value="1"/>
</dbReference>
<dbReference type="Gene3D" id="2.30.30.40">
    <property type="entry name" value="SH3 Domains"/>
    <property type="match status" value="1"/>
</dbReference>
<dbReference type="SUPFAM" id="SSF50341">
    <property type="entry name" value="CheW-like"/>
    <property type="match status" value="1"/>
</dbReference>
<dbReference type="GO" id="GO:0007165">
    <property type="term" value="P:signal transduction"/>
    <property type="evidence" value="ECO:0007669"/>
    <property type="project" value="InterPro"/>
</dbReference>
<dbReference type="KEGG" id="mff:MFFC18_05090"/>
<dbReference type="GO" id="GO:0005829">
    <property type="term" value="C:cytosol"/>
    <property type="evidence" value="ECO:0007669"/>
    <property type="project" value="TreeGrafter"/>
</dbReference>